<protein>
    <submittedName>
        <fullName evidence="2">Putative secreted protein</fullName>
    </submittedName>
</protein>
<proteinExistence type="evidence at transcript level"/>
<evidence type="ECO:0000313" key="2">
    <source>
        <dbReference type="EMBL" id="JAC30428.1"/>
    </source>
</evidence>
<organism evidence="2">
    <name type="scientific">Amblyomma triste</name>
    <name type="common">Neotropical tick</name>
    <dbReference type="NCBI Taxonomy" id="251400"/>
    <lineage>
        <taxon>Eukaryota</taxon>
        <taxon>Metazoa</taxon>
        <taxon>Ecdysozoa</taxon>
        <taxon>Arthropoda</taxon>
        <taxon>Chelicerata</taxon>
        <taxon>Arachnida</taxon>
        <taxon>Acari</taxon>
        <taxon>Parasitiformes</taxon>
        <taxon>Ixodida</taxon>
        <taxon>Ixodoidea</taxon>
        <taxon>Ixodidae</taxon>
        <taxon>Amblyomminae</taxon>
        <taxon>Amblyomma</taxon>
    </lineage>
</organism>
<dbReference type="EMBL" id="GBBM01004990">
    <property type="protein sequence ID" value="JAC30428.1"/>
    <property type="molecule type" value="mRNA"/>
</dbReference>
<keyword evidence="1" id="KW-0732">Signal</keyword>
<feature type="signal peptide" evidence="1">
    <location>
        <begin position="1"/>
        <end position="18"/>
    </location>
</feature>
<dbReference type="AlphaFoldDB" id="A0A023GC02"/>
<name>A0A023GC02_AMBTT</name>
<accession>A0A023GC02</accession>
<reference evidence="2" key="1">
    <citation type="submission" date="2014-03" db="EMBL/GenBank/DDBJ databases">
        <title>The sialotranscriptome of Amblyomma triste, Amblyomma parvum and Amblyomma cajennense ticks, uncovered by 454-based RNA-seq.</title>
        <authorList>
            <person name="Garcia G.R."/>
            <person name="Gardinassi L.G."/>
            <person name="Ribeiro J.M."/>
            <person name="Anatriello E."/>
            <person name="Ferreira B.R."/>
            <person name="Moreira H.N."/>
            <person name="Mafra C."/>
            <person name="Olegario M.M."/>
            <person name="Szabo P.J."/>
            <person name="Miranda-Santos I.K."/>
            <person name="Maruyama S.R."/>
        </authorList>
    </citation>
    <scope>NUCLEOTIDE SEQUENCE</scope>
    <source>
        <strain evidence="2">Mato Grasso do Sul</strain>
        <tissue evidence="2">Salivary glands</tissue>
    </source>
</reference>
<evidence type="ECO:0000256" key="1">
    <source>
        <dbReference type="SAM" id="SignalP"/>
    </source>
</evidence>
<sequence length="110" mass="12185">MVVFAVLILCAQIIKVFSNENAGTCESPIASDGRTDGYSVLAEGRKFRLVFMTVNVNKDAYRCITTTTIAKKIVHTKLQSTWNSRHPVWKTASPITAPLNSKVKVEDITK</sequence>
<feature type="chain" id="PRO_5001517523" evidence="1">
    <location>
        <begin position="19"/>
        <end position="110"/>
    </location>
</feature>